<feature type="chain" id="PRO_5013769151" evidence="1">
    <location>
        <begin position="16"/>
        <end position="162"/>
    </location>
</feature>
<name>A0A2G9T6M8_TELCI</name>
<protein>
    <submittedName>
        <fullName evidence="3">Triacylglycerol lipase</fullName>
    </submittedName>
</protein>
<keyword evidence="4" id="KW-1185">Reference proteome</keyword>
<dbReference type="Gene3D" id="3.40.50.1820">
    <property type="entry name" value="alpha/beta hydrolase"/>
    <property type="match status" value="1"/>
</dbReference>
<dbReference type="PANTHER" id="PTHR45908">
    <property type="entry name" value="PROTEIN CBG11750-RELATED"/>
    <property type="match status" value="1"/>
</dbReference>
<evidence type="ECO:0000313" key="3">
    <source>
        <dbReference type="EMBL" id="PIO53631.1"/>
    </source>
</evidence>
<dbReference type="CDD" id="cd00519">
    <property type="entry name" value="Lipase_3"/>
    <property type="match status" value="1"/>
</dbReference>
<dbReference type="AlphaFoldDB" id="A0A2G9T6M8"/>
<evidence type="ECO:0000256" key="1">
    <source>
        <dbReference type="SAM" id="SignalP"/>
    </source>
</evidence>
<dbReference type="GO" id="GO:0006629">
    <property type="term" value="P:lipid metabolic process"/>
    <property type="evidence" value="ECO:0007669"/>
    <property type="project" value="InterPro"/>
</dbReference>
<dbReference type="Pfam" id="PF01764">
    <property type="entry name" value="Lipase_3"/>
    <property type="match status" value="1"/>
</dbReference>
<proteinExistence type="predicted"/>
<sequence length="162" mass="17734">MLSLLVVSLVVSAGAAPQYSDSMARNFMFPLSAAAYSDDPQQCLSRLFPNSTVHRQIIVQCDAFKKDTCSGFTAVLHPQKAIVMSFSKIWSAGMDKDFFELRALYPDYEIWVTGHSLGGSIASLAASFLVGTRAAKSSEVKLITFGQPRTGDFHYSNSHNNQ</sequence>
<dbReference type="InterPro" id="IPR002921">
    <property type="entry name" value="Fungal_lipase-type"/>
</dbReference>
<keyword evidence="1" id="KW-0732">Signal</keyword>
<feature type="domain" description="Fungal lipase-type" evidence="2">
    <location>
        <begin position="82"/>
        <end position="161"/>
    </location>
</feature>
<gene>
    <name evidence="3" type="ORF">TELCIR_25027</name>
</gene>
<feature type="non-terminal residue" evidence="3">
    <location>
        <position position="162"/>
    </location>
</feature>
<dbReference type="InterPro" id="IPR029058">
    <property type="entry name" value="AB_hydrolase_fold"/>
</dbReference>
<dbReference type="Proteomes" id="UP000230423">
    <property type="component" value="Unassembled WGS sequence"/>
</dbReference>
<evidence type="ECO:0000313" key="4">
    <source>
        <dbReference type="Proteomes" id="UP000230423"/>
    </source>
</evidence>
<organism evidence="3 4">
    <name type="scientific">Teladorsagia circumcincta</name>
    <name type="common">Brown stomach worm</name>
    <name type="synonym">Ostertagia circumcincta</name>
    <dbReference type="NCBI Taxonomy" id="45464"/>
    <lineage>
        <taxon>Eukaryota</taxon>
        <taxon>Metazoa</taxon>
        <taxon>Ecdysozoa</taxon>
        <taxon>Nematoda</taxon>
        <taxon>Chromadorea</taxon>
        <taxon>Rhabditida</taxon>
        <taxon>Rhabditina</taxon>
        <taxon>Rhabditomorpha</taxon>
        <taxon>Strongyloidea</taxon>
        <taxon>Trichostrongylidae</taxon>
        <taxon>Teladorsagia</taxon>
    </lineage>
</organism>
<dbReference type="SUPFAM" id="SSF53474">
    <property type="entry name" value="alpha/beta-Hydrolases"/>
    <property type="match status" value="1"/>
</dbReference>
<dbReference type="OrthoDB" id="5866690at2759"/>
<feature type="signal peptide" evidence="1">
    <location>
        <begin position="1"/>
        <end position="15"/>
    </location>
</feature>
<evidence type="ECO:0000259" key="2">
    <source>
        <dbReference type="Pfam" id="PF01764"/>
    </source>
</evidence>
<accession>A0A2G9T6M8</accession>
<dbReference type="EMBL" id="KZ409346">
    <property type="protein sequence ID" value="PIO53631.1"/>
    <property type="molecule type" value="Genomic_DNA"/>
</dbReference>
<reference evidence="3 4" key="1">
    <citation type="submission" date="2015-09" db="EMBL/GenBank/DDBJ databases">
        <title>Draft genome of the parasitic nematode Teladorsagia circumcincta isolate WARC Sus (inbred).</title>
        <authorList>
            <person name="Mitreva M."/>
        </authorList>
    </citation>
    <scope>NUCLEOTIDE SEQUENCE [LARGE SCALE GENOMIC DNA]</scope>
    <source>
        <strain evidence="3 4">S</strain>
    </source>
</reference>